<dbReference type="GO" id="GO:0003677">
    <property type="term" value="F:DNA binding"/>
    <property type="evidence" value="ECO:0007669"/>
    <property type="project" value="UniProtKB-KW"/>
</dbReference>
<proteinExistence type="predicted"/>
<dbReference type="NCBIfam" id="NF006622">
    <property type="entry name" value="PRK09190.1"/>
    <property type="match status" value="1"/>
</dbReference>
<dbReference type="Gene3D" id="3.30.1230.10">
    <property type="entry name" value="YlxR-like"/>
    <property type="match status" value="1"/>
</dbReference>
<dbReference type="RefSeq" id="WP_284341402.1">
    <property type="nucleotide sequence ID" value="NZ_BSNS01000015.1"/>
</dbReference>
<dbReference type="SUPFAM" id="SSF64376">
    <property type="entry name" value="YlxR-like"/>
    <property type="match status" value="1"/>
</dbReference>
<dbReference type="Pfam" id="PF04296">
    <property type="entry name" value="YlxR"/>
    <property type="match status" value="1"/>
</dbReference>
<evidence type="ECO:0000259" key="1">
    <source>
        <dbReference type="Pfam" id="PF04296"/>
    </source>
</evidence>
<feature type="domain" description="YlxR" evidence="1">
    <location>
        <begin position="9"/>
        <end position="77"/>
    </location>
</feature>
<dbReference type="PANTHER" id="PTHR34215:SF1">
    <property type="entry name" value="YLXR DOMAIN-CONTAINING PROTEIN"/>
    <property type="match status" value="1"/>
</dbReference>
<dbReference type="Proteomes" id="UP001156691">
    <property type="component" value="Unassembled WGS sequence"/>
</dbReference>
<accession>A0ABQ5W7N0</accession>
<comment type="caution">
    <text evidence="2">The sequence shown here is derived from an EMBL/GenBank/DDBJ whole genome shotgun (WGS) entry which is preliminary data.</text>
</comment>
<sequence length="204" mass="21535">MPPSQATTRLCALTRTEKPVTDLIRFVLGPDGVLVPDTEARAEGRGVWITLSHAAVAEAASKKVFARSLKTEVRLPEDLAGLTRLRLEQRFASSLAMARKAGQLATGAGKVKAAIESGELLALITATDAAEDGRNKMAQALRALHYAAEEAGEAAFTVPHLELLSSDQLGLALGLENVIHAALMTGAAARSALDKGLRLTRYNA</sequence>
<gene>
    <name evidence="2" type="ORF">GCM10010862_32450</name>
</gene>
<dbReference type="SUPFAM" id="SSF55315">
    <property type="entry name" value="L30e-like"/>
    <property type="match status" value="1"/>
</dbReference>
<dbReference type="InterPro" id="IPR035931">
    <property type="entry name" value="YlxR-like_sf"/>
</dbReference>
<dbReference type="PANTHER" id="PTHR34215">
    <property type="entry name" value="BLL0784 PROTEIN"/>
    <property type="match status" value="1"/>
</dbReference>
<name>A0ABQ5W7N0_9HYPH</name>
<evidence type="ECO:0000313" key="2">
    <source>
        <dbReference type="EMBL" id="GLQ55986.1"/>
    </source>
</evidence>
<keyword evidence="3" id="KW-1185">Reference proteome</keyword>
<reference evidence="3" key="1">
    <citation type="journal article" date="2019" name="Int. J. Syst. Evol. Microbiol.">
        <title>The Global Catalogue of Microorganisms (GCM) 10K type strain sequencing project: providing services to taxonomists for standard genome sequencing and annotation.</title>
        <authorList>
            <consortium name="The Broad Institute Genomics Platform"/>
            <consortium name="The Broad Institute Genome Sequencing Center for Infectious Disease"/>
            <person name="Wu L."/>
            <person name="Ma J."/>
        </authorList>
    </citation>
    <scope>NUCLEOTIDE SEQUENCE [LARGE SCALE GENOMIC DNA]</scope>
    <source>
        <strain evidence="3">NBRC 112416</strain>
    </source>
</reference>
<keyword evidence="2" id="KW-0238">DNA-binding</keyword>
<dbReference type="Gene3D" id="3.30.1330.30">
    <property type="match status" value="1"/>
</dbReference>
<protein>
    <submittedName>
        <fullName evidence="2">DNA-binding protein</fullName>
    </submittedName>
</protein>
<dbReference type="InterPro" id="IPR029064">
    <property type="entry name" value="Ribosomal_eL30-like_sf"/>
</dbReference>
<dbReference type="InterPro" id="IPR007393">
    <property type="entry name" value="YlxR_dom"/>
</dbReference>
<organism evidence="2 3">
    <name type="scientific">Devosia nitrariae</name>
    <dbReference type="NCBI Taxonomy" id="2071872"/>
    <lineage>
        <taxon>Bacteria</taxon>
        <taxon>Pseudomonadati</taxon>
        <taxon>Pseudomonadota</taxon>
        <taxon>Alphaproteobacteria</taxon>
        <taxon>Hyphomicrobiales</taxon>
        <taxon>Devosiaceae</taxon>
        <taxon>Devosia</taxon>
    </lineage>
</organism>
<dbReference type="EMBL" id="BSNS01000015">
    <property type="protein sequence ID" value="GLQ55986.1"/>
    <property type="molecule type" value="Genomic_DNA"/>
</dbReference>
<dbReference type="InterPro" id="IPR037465">
    <property type="entry name" value="YlxR"/>
</dbReference>
<evidence type="ECO:0000313" key="3">
    <source>
        <dbReference type="Proteomes" id="UP001156691"/>
    </source>
</evidence>